<dbReference type="Proteomes" id="UP001214250">
    <property type="component" value="Chromosome 1"/>
</dbReference>
<dbReference type="SUPFAM" id="SSF63825">
    <property type="entry name" value="YWTD domain"/>
    <property type="match status" value="1"/>
</dbReference>
<sequence length="342" mass="38563">MNKKKMFFLFLFLFIVMAISSQSLFSKELTNNQVDLGLKVTVYAPKSNSIKFKTPTHIAFIGDNLEIVTDLENNRFMYRKGPDAPFQISPVPVKAQHSLVYNPADKLYYANDTGNHRIIAFKSLSSKKISAETKKIAGVALNRPHDIVLDPATGWIYAINPNSGHVFRFKAIGKDESALKVPVKGYSRGLTFVNGKLYVINSAEGRVVEIVDWKTGKFKIYDSFDPTKRSANVGSWKKTGLVLNDVDYFNGYWYATSFFTKSHAGKTDPDEHKFIRFKKLEDLATGKWTDLSRLVPKGMVPYYLTKNEGKLYLAIFRSGSSDKGDSILQLTPVKTPPYPVKK</sequence>
<evidence type="ECO:0008006" key="3">
    <source>
        <dbReference type="Google" id="ProtNLM"/>
    </source>
</evidence>
<dbReference type="InterPro" id="IPR011042">
    <property type="entry name" value="6-blade_b-propeller_TolB-like"/>
</dbReference>
<reference evidence="1 2" key="1">
    <citation type="submission" date="2023-02" db="EMBL/GenBank/DDBJ databases">
        <title>Genome sequence of Lentisphaera profundi SAORIC-696.</title>
        <authorList>
            <person name="Kim e."/>
            <person name="Cho J.-C."/>
            <person name="Choi A."/>
            <person name="Kang I."/>
        </authorList>
    </citation>
    <scope>NUCLEOTIDE SEQUENCE [LARGE SCALE GENOMIC DNA]</scope>
    <source>
        <strain evidence="1 2">SAORIC-696</strain>
    </source>
</reference>
<dbReference type="RefSeq" id="WP_274150957.1">
    <property type="nucleotide sequence ID" value="NZ_CP117811.1"/>
</dbReference>
<proteinExistence type="predicted"/>
<dbReference type="EMBL" id="CP117811">
    <property type="protein sequence ID" value="WDE96893.1"/>
    <property type="molecule type" value="Genomic_DNA"/>
</dbReference>
<dbReference type="Gene3D" id="2.120.10.30">
    <property type="entry name" value="TolB, C-terminal domain"/>
    <property type="match status" value="1"/>
</dbReference>
<accession>A0ABY7VUD8</accession>
<name>A0ABY7VUD8_9BACT</name>
<evidence type="ECO:0000313" key="2">
    <source>
        <dbReference type="Proteomes" id="UP001214250"/>
    </source>
</evidence>
<gene>
    <name evidence="1" type="ORF">PQO03_02830</name>
</gene>
<protein>
    <recommendedName>
        <fullName evidence="3">SMP-30/Gluconolactonase/LRE-like region domain-containing protein</fullName>
    </recommendedName>
</protein>
<keyword evidence="2" id="KW-1185">Reference proteome</keyword>
<organism evidence="1 2">
    <name type="scientific">Lentisphaera profundi</name>
    <dbReference type="NCBI Taxonomy" id="1658616"/>
    <lineage>
        <taxon>Bacteria</taxon>
        <taxon>Pseudomonadati</taxon>
        <taxon>Lentisphaerota</taxon>
        <taxon>Lentisphaeria</taxon>
        <taxon>Lentisphaerales</taxon>
        <taxon>Lentisphaeraceae</taxon>
        <taxon>Lentisphaera</taxon>
    </lineage>
</organism>
<evidence type="ECO:0000313" key="1">
    <source>
        <dbReference type="EMBL" id="WDE96893.1"/>
    </source>
</evidence>